<dbReference type="AlphaFoldDB" id="D3PWJ2"/>
<dbReference type="InterPro" id="IPR019261">
    <property type="entry name" value="PARG_cat_microbial"/>
</dbReference>
<reference evidence="2 3" key="1">
    <citation type="journal article" date="2009" name="Stand. Genomic Sci.">
        <title>Complete genome sequence of Stackebrandtia nassauensis type strain (LLR-40K-21).</title>
        <authorList>
            <person name="Munk C."/>
            <person name="Lapidus A."/>
            <person name="Copeland A."/>
            <person name="Jando M."/>
            <person name="Mayilraj S."/>
            <person name="Glavina Del Rio T."/>
            <person name="Nolan M."/>
            <person name="Chen F."/>
            <person name="Lucas S."/>
            <person name="Tice H."/>
            <person name="Cheng J.F."/>
            <person name="Han C."/>
            <person name="Detter J.C."/>
            <person name="Bruce D."/>
            <person name="Goodwin L."/>
            <person name="Chain P."/>
            <person name="Pitluck S."/>
            <person name="Goker M."/>
            <person name="Ovchinikova G."/>
            <person name="Pati A."/>
            <person name="Ivanova N."/>
            <person name="Mavromatis K."/>
            <person name="Chen A."/>
            <person name="Palaniappan K."/>
            <person name="Land M."/>
            <person name="Hauser L."/>
            <person name="Chang Y.J."/>
            <person name="Jeffries C.D."/>
            <person name="Bristow J."/>
            <person name="Eisen J.A."/>
            <person name="Markowitz V."/>
            <person name="Hugenholtz P."/>
            <person name="Kyrpides N.C."/>
            <person name="Klenk H.P."/>
        </authorList>
    </citation>
    <scope>NUCLEOTIDE SEQUENCE [LARGE SCALE GENOMIC DNA]</scope>
    <source>
        <strain evidence="3">DSM 44728 / CIP 108903 / NRRL B-16338 / NBRC 102104 / LLR-40K-21</strain>
    </source>
</reference>
<proteinExistence type="predicted"/>
<dbReference type="Gene3D" id="3.40.220.10">
    <property type="entry name" value="Leucine Aminopeptidase, subunit E, domain 1"/>
    <property type="match status" value="1"/>
</dbReference>
<evidence type="ECO:0000259" key="1">
    <source>
        <dbReference type="Pfam" id="PF10021"/>
    </source>
</evidence>
<dbReference type="RefSeq" id="WP_013018785.1">
    <property type="nucleotide sequence ID" value="NC_013947.1"/>
</dbReference>
<protein>
    <recommendedName>
        <fullName evidence="1">Microbial-type PARG catalytic domain-containing protein</fullName>
    </recommendedName>
</protein>
<sequence length="270" mass="29705">MSGRLRHIARETVDIAETGEYRNAAGELVDIRDHVADAISGTRHYLPDDHLDVAQSPRSAPTIEVTDETTLTAARRLDTEGNTDTACLVFASAKNPGGGFLGGAKAQEEDLARCSALYRCQTTVPAFYEHHRLTRDLRYSDRVIYSPGVPVFRDEALKLLDAPYRTAFLTAAAPNLGAITRNQPQYVDDVPHALRRRASRVLAVAAAQGHRNLILGAWGCGVFRNDPRQVAEAFAEGLREVDRFDRVVFAVLDNRPQTPVRSAFTEVLAP</sequence>
<keyword evidence="3" id="KW-1185">Reference proteome</keyword>
<dbReference type="Proteomes" id="UP000000844">
    <property type="component" value="Chromosome"/>
</dbReference>
<feature type="domain" description="Microbial-type PARG catalytic" evidence="1">
    <location>
        <begin position="9"/>
        <end position="154"/>
    </location>
</feature>
<gene>
    <name evidence="2" type="ordered locus">Snas_3552</name>
</gene>
<dbReference type="HOGENOM" id="CLU_024412_4_1_11"/>
<dbReference type="SUPFAM" id="SSF52949">
    <property type="entry name" value="Macro domain-like"/>
    <property type="match status" value="1"/>
</dbReference>
<name>D3PWJ2_STANL</name>
<evidence type="ECO:0000313" key="3">
    <source>
        <dbReference type="Proteomes" id="UP000000844"/>
    </source>
</evidence>
<evidence type="ECO:0000313" key="2">
    <source>
        <dbReference type="EMBL" id="ADD43214.1"/>
    </source>
</evidence>
<dbReference type="STRING" id="446470.Snas_3552"/>
<dbReference type="NCBIfam" id="TIGR02452">
    <property type="entry name" value="TIGR02452 family protein"/>
    <property type="match status" value="1"/>
</dbReference>
<dbReference type="OrthoDB" id="9806181at2"/>
<dbReference type="PANTHER" id="PTHR35596:SF1">
    <property type="entry name" value="MICROBIAL-TYPE PARG CATALYTIC DOMAIN-CONTAINING PROTEIN"/>
    <property type="match status" value="1"/>
</dbReference>
<dbReference type="PANTHER" id="PTHR35596">
    <property type="entry name" value="DUF2263 DOMAIN-CONTAINING PROTEIN"/>
    <property type="match status" value="1"/>
</dbReference>
<dbReference type="InterPro" id="IPR043472">
    <property type="entry name" value="Macro_dom-like"/>
</dbReference>
<organism evidence="2 3">
    <name type="scientific">Stackebrandtia nassauensis (strain DSM 44728 / CIP 108903 / NRRL B-16338 / NBRC 102104 / LLR-40K-21)</name>
    <dbReference type="NCBI Taxonomy" id="446470"/>
    <lineage>
        <taxon>Bacteria</taxon>
        <taxon>Bacillati</taxon>
        <taxon>Actinomycetota</taxon>
        <taxon>Actinomycetes</taxon>
        <taxon>Glycomycetales</taxon>
        <taxon>Glycomycetaceae</taxon>
        <taxon>Stackebrandtia</taxon>
    </lineage>
</organism>
<dbReference type="EMBL" id="CP001778">
    <property type="protein sequence ID" value="ADD43214.1"/>
    <property type="molecule type" value="Genomic_DNA"/>
</dbReference>
<dbReference type="PIRSF" id="PIRSF014899">
    <property type="entry name" value="UCP014899"/>
    <property type="match status" value="1"/>
</dbReference>
<dbReference type="Pfam" id="PF10021">
    <property type="entry name" value="PARG_cat_microb"/>
    <property type="match status" value="1"/>
</dbReference>
<dbReference type="InterPro" id="IPR012664">
    <property type="entry name" value="CHP02452"/>
</dbReference>
<dbReference type="KEGG" id="sna:Snas_3552"/>
<accession>D3PWJ2</accession>
<dbReference type="eggNOG" id="COG4295">
    <property type="taxonomic scope" value="Bacteria"/>
</dbReference>